<dbReference type="Proteomes" id="UP000814140">
    <property type="component" value="Unassembled WGS sequence"/>
</dbReference>
<keyword evidence="2" id="KW-1185">Reference proteome</keyword>
<organism evidence="1 2">
    <name type="scientific">Artomyces pyxidatus</name>
    <dbReference type="NCBI Taxonomy" id="48021"/>
    <lineage>
        <taxon>Eukaryota</taxon>
        <taxon>Fungi</taxon>
        <taxon>Dikarya</taxon>
        <taxon>Basidiomycota</taxon>
        <taxon>Agaricomycotina</taxon>
        <taxon>Agaricomycetes</taxon>
        <taxon>Russulales</taxon>
        <taxon>Auriscalpiaceae</taxon>
        <taxon>Artomyces</taxon>
    </lineage>
</organism>
<dbReference type="EMBL" id="MU277187">
    <property type="protein sequence ID" value="KAI0068784.1"/>
    <property type="molecule type" value="Genomic_DNA"/>
</dbReference>
<name>A0ACB8TK19_9AGAM</name>
<evidence type="ECO:0000313" key="2">
    <source>
        <dbReference type="Proteomes" id="UP000814140"/>
    </source>
</evidence>
<proteinExistence type="predicted"/>
<reference evidence="1" key="2">
    <citation type="journal article" date="2022" name="New Phytol.">
        <title>Evolutionary transition to the ectomycorrhizal habit in the genomes of a hyperdiverse lineage of mushroom-forming fungi.</title>
        <authorList>
            <person name="Looney B."/>
            <person name="Miyauchi S."/>
            <person name="Morin E."/>
            <person name="Drula E."/>
            <person name="Courty P.E."/>
            <person name="Kohler A."/>
            <person name="Kuo A."/>
            <person name="LaButti K."/>
            <person name="Pangilinan J."/>
            <person name="Lipzen A."/>
            <person name="Riley R."/>
            <person name="Andreopoulos W."/>
            <person name="He G."/>
            <person name="Johnson J."/>
            <person name="Nolan M."/>
            <person name="Tritt A."/>
            <person name="Barry K.W."/>
            <person name="Grigoriev I.V."/>
            <person name="Nagy L.G."/>
            <person name="Hibbett D."/>
            <person name="Henrissat B."/>
            <person name="Matheny P.B."/>
            <person name="Labbe J."/>
            <person name="Martin F.M."/>
        </authorList>
    </citation>
    <scope>NUCLEOTIDE SEQUENCE</scope>
    <source>
        <strain evidence="1">HHB10654</strain>
    </source>
</reference>
<protein>
    <submittedName>
        <fullName evidence="1">Esterase 1</fullName>
    </submittedName>
</protein>
<comment type="caution">
    <text evidence="1">The sequence shown here is derived from an EMBL/GenBank/DDBJ whole genome shotgun (WGS) entry which is preliminary data.</text>
</comment>
<sequence>MLWKLFFLSTLFSAALTALALPDPPPQVQIGNTTVVGASLPLFNEEFFGGIPFAEPPVGTLRFARPKPKFTLDAPSFTATDFGLPCLQPGFDLTNSSEDCLTINVYRPAGVQPNASLAVMAWIYGGGFLTGYTSIFNASVLVEQSIIRGTPIIYVSMNYRVGPLGWPQGDEAASHGLLNLGLRDQLLALQWVQANIAAFGGDPKKVTVFGESAGAVSAALHYLNDYFPTVARAAIFESGLAATIPLFRASRGLPSWLDFAGNVSSCATDPTFSPHNTLPCLLKASSSDILFGINAGRAVEEFGFPPVLDGLGGLISDLASPRLLSGAGGHVPLLAGTNLDEGTAFAPTGISTQSALSSYFASNYTPSPLGPFALDAAIAGIFALYPDIPSLGSPYGTGNNTFGLPAEFKHAASIGADLSFHSQRRLWARILSQRGTKFYGYLFTDPSEDNPEVGVTHGLELLYVYGVVALTTGPPATLSLQMMDYWISFATSLDPNDGKGTPRPTWDLYGENQRGRIDVPRPSQSIIQLNATNTTMIPDTYRAAGIEFMIENRLVFSN</sequence>
<reference evidence="1" key="1">
    <citation type="submission" date="2021-03" db="EMBL/GenBank/DDBJ databases">
        <authorList>
            <consortium name="DOE Joint Genome Institute"/>
            <person name="Ahrendt S."/>
            <person name="Looney B.P."/>
            <person name="Miyauchi S."/>
            <person name="Morin E."/>
            <person name="Drula E."/>
            <person name="Courty P.E."/>
            <person name="Chicoki N."/>
            <person name="Fauchery L."/>
            <person name="Kohler A."/>
            <person name="Kuo A."/>
            <person name="Labutti K."/>
            <person name="Pangilinan J."/>
            <person name="Lipzen A."/>
            <person name="Riley R."/>
            <person name="Andreopoulos W."/>
            <person name="He G."/>
            <person name="Johnson J."/>
            <person name="Barry K.W."/>
            <person name="Grigoriev I.V."/>
            <person name="Nagy L."/>
            <person name="Hibbett D."/>
            <person name="Henrissat B."/>
            <person name="Matheny P.B."/>
            <person name="Labbe J."/>
            <person name="Martin F."/>
        </authorList>
    </citation>
    <scope>NUCLEOTIDE SEQUENCE</scope>
    <source>
        <strain evidence="1">HHB10654</strain>
    </source>
</reference>
<evidence type="ECO:0000313" key="1">
    <source>
        <dbReference type="EMBL" id="KAI0068784.1"/>
    </source>
</evidence>
<accession>A0ACB8TK19</accession>
<gene>
    <name evidence="1" type="ORF">BV25DRAFT_1895946</name>
</gene>